<dbReference type="Proteomes" id="UP001225644">
    <property type="component" value="Unassembled WGS sequence"/>
</dbReference>
<comment type="caution">
    <text evidence="2">The sequence shown here is derived from an EMBL/GenBank/DDBJ whole genome shotgun (WGS) entry which is preliminary data.</text>
</comment>
<accession>A0ABU0B1U1</accession>
<feature type="transmembrane region" description="Helical" evidence="1">
    <location>
        <begin position="31"/>
        <end position="51"/>
    </location>
</feature>
<proteinExistence type="predicted"/>
<protein>
    <submittedName>
        <fullName evidence="2">Uncharacterized protein</fullName>
    </submittedName>
</protein>
<keyword evidence="1" id="KW-0812">Transmembrane</keyword>
<gene>
    <name evidence="2" type="ORF">J2Z49_001351</name>
</gene>
<organism evidence="2 3">
    <name type="scientific">Desulfofundulus luciae</name>
    <dbReference type="NCBI Taxonomy" id="74702"/>
    <lineage>
        <taxon>Bacteria</taxon>
        <taxon>Bacillati</taxon>
        <taxon>Bacillota</taxon>
        <taxon>Clostridia</taxon>
        <taxon>Eubacteriales</taxon>
        <taxon>Peptococcaceae</taxon>
        <taxon>Desulfofundulus</taxon>
    </lineage>
</organism>
<keyword evidence="3" id="KW-1185">Reference proteome</keyword>
<dbReference type="RefSeq" id="WP_307401104.1">
    <property type="nucleotide sequence ID" value="NZ_JAUSUX010000008.1"/>
</dbReference>
<evidence type="ECO:0000313" key="3">
    <source>
        <dbReference type="Proteomes" id="UP001225644"/>
    </source>
</evidence>
<sequence>MREFELDRPVDAVAVMAGNSSPDTGIRPTAIYTPFVVLPIAVGAYVYAALINQVYAVVAYRTYVGTSTKISG</sequence>
<evidence type="ECO:0000256" key="1">
    <source>
        <dbReference type="SAM" id="Phobius"/>
    </source>
</evidence>
<reference evidence="2 3" key="1">
    <citation type="submission" date="2023-07" db="EMBL/GenBank/DDBJ databases">
        <title>Genomic Encyclopedia of Type Strains, Phase IV (KMG-IV): sequencing the most valuable type-strain genomes for metagenomic binning, comparative biology and taxonomic classification.</title>
        <authorList>
            <person name="Goeker M."/>
        </authorList>
    </citation>
    <scope>NUCLEOTIDE SEQUENCE [LARGE SCALE GENOMIC DNA]</scope>
    <source>
        <strain evidence="2 3">DSM 12396</strain>
    </source>
</reference>
<dbReference type="EMBL" id="JAUSUX010000008">
    <property type="protein sequence ID" value="MDQ0286239.1"/>
    <property type="molecule type" value="Genomic_DNA"/>
</dbReference>
<evidence type="ECO:0000313" key="2">
    <source>
        <dbReference type="EMBL" id="MDQ0286239.1"/>
    </source>
</evidence>
<keyword evidence="1" id="KW-1133">Transmembrane helix</keyword>
<keyword evidence="1" id="KW-0472">Membrane</keyword>
<name>A0ABU0B1U1_9FIRM</name>